<dbReference type="InterPro" id="IPR037314">
    <property type="entry name" value="MKT1_H3TH"/>
</dbReference>
<evidence type="ECO:0000259" key="2">
    <source>
        <dbReference type="Pfam" id="PF12247"/>
    </source>
</evidence>
<dbReference type="CDD" id="cd09858">
    <property type="entry name" value="PIN_MKT1"/>
    <property type="match status" value="1"/>
</dbReference>
<dbReference type="EMBL" id="JABELV010000096">
    <property type="protein sequence ID" value="KAG7531245.1"/>
    <property type="molecule type" value="Genomic_DNA"/>
</dbReference>
<dbReference type="Pfam" id="PF00752">
    <property type="entry name" value="XPG_N"/>
    <property type="match status" value="1"/>
</dbReference>
<dbReference type="SUPFAM" id="SSF88723">
    <property type="entry name" value="PIN domain-like"/>
    <property type="match status" value="1"/>
</dbReference>
<dbReference type="GO" id="GO:0004518">
    <property type="term" value="F:nuclease activity"/>
    <property type="evidence" value="ECO:0007669"/>
    <property type="project" value="InterPro"/>
</dbReference>
<dbReference type="Gene3D" id="3.40.50.1010">
    <property type="entry name" value="5'-nuclease"/>
    <property type="match status" value="1"/>
</dbReference>
<dbReference type="CDD" id="cd09902">
    <property type="entry name" value="H3TH_MKT1"/>
    <property type="match status" value="1"/>
</dbReference>
<protein>
    <submittedName>
        <fullName evidence="3">Uncharacterized protein</fullName>
    </submittedName>
</protein>
<dbReference type="AlphaFoldDB" id="A0A8K0JIN5"/>
<keyword evidence="4" id="KW-1185">Reference proteome</keyword>
<dbReference type="InterPro" id="IPR029060">
    <property type="entry name" value="PIN-like_dom_sf"/>
</dbReference>
<evidence type="ECO:0000313" key="3">
    <source>
        <dbReference type="EMBL" id="KAG7531245.1"/>
    </source>
</evidence>
<feature type="domain" description="Post-transcriptional regulator MKT1 N-terminal" evidence="2">
    <location>
        <begin position="328"/>
        <end position="416"/>
    </location>
</feature>
<dbReference type="InterPro" id="IPR022040">
    <property type="entry name" value="MKT1_N"/>
</dbReference>
<dbReference type="InterPro" id="IPR006084">
    <property type="entry name" value="XPG/Rad2"/>
</dbReference>
<comment type="caution">
    <text evidence="3">The sequence shown here is derived from an EMBL/GenBank/DDBJ whole genome shotgun (WGS) entry which is preliminary data.</text>
</comment>
<dbReference type="Pfam" id="PF12247">
    <property type="entry name" value="MKT1_N"/>
    <property type="match status" value="1"/>
</dbReference>
<dbReference type="InterPro" id="IPR006085">
    <property type="entry name" value="XPG_DNA_repair_N"/>
</dbReference>
<dbReference type="Proteomes" id="UP000812966">
    <property type="component" value="Unassembled WGS sequence"/>
</dbReference>
<dbReference type="PANTHER" id="PTHR11081:SF32">
    <property type="entry name" value="POST-TRANSCRIPTIONAL REGULATOR MKT1"/>
    <property type="match status" value="1"/>
</dbReference>
<accession>A0A8K0JIN5</accession>
<dbReference type="GO" id="GO:0003730">
    <property type="term" value="F:mRNA 3'-UTR binding"/>
    <property type="evidence" value="ECO:0007669"/>
    <property type="project" value="TreeGrafter"/>
</dbReference>
<proteinExistence type="predicted"/>
<sequence length="428" mass="48052">MPVRGLEPLLAERRLIQQAPLSALAETRIGIDVSQYLRQILTSESTREPLIAATGGLPIALTAHIEADLRTLDKFRIKPVFVFNGLPLYRRNPPRQAQEVISGREAAQRNHAWALYEQGHAEEAAKVLTEGQRHGNWVVPIEVTRLILRMFRHRMVEYIVAPYMQWGQLSYLLNHPKGYVHSVFSSLEMLAFPTQRVITSIDFANATFRFVDRGRAIADIGLIPDQFIDFIILCGTELLPTFPPLADNFFNRSLIDMLRHFKSGAGVIAGHSEHPAVRASGYLEGFLRTRAAIKYSLVLTAEEGTCLPLPLVIPPTQQAHAITASEVPADIHEIFSGRLPDELYFHISKGLISPQLVGWLTSGIIHELPPLDNGESIEYRKYIENVITEGATAPRCTALSLLTSCLNQAWQQKRIVSSRLHRVVRRKD</sequence>
<reference evidence="3" key="1">
    <citation type="submission" date="2020-04" db="EMBL/GenBank/DDBJ databases">
        <title>Analysis of mating type loci in Filobasidium floriforme.</title>
        <authorList>
            <person name="Nowrousian M."/>
        </authorList>
    </citation>
    <scope>NUCLEOTIDE SEQUENCE</scope>
    <source>
        <strain evidence="3">CBS 6242</strain>
    </source>
</reference>
<evidence type="ECO:0000259" key="1">
    <source>
        <dbReference type="Pfam" id="PF00752"/>
    </source>
</evidence>
<name>A0A8K0JIN5_9TREE</name>
<gene>
    <name evidence="3" type="ORF">FFLO_04487</name>
</gene>
<feature type="domain" description="XPG N-terminal" evidence="1">
    <location>
        <begin position="1"/>
        <end position="90"/>
    </location>
</feature>
<organism evidence="3 4">
    <name type="scientific">Filobasidium floriforme</name>
    <dbReference type="NCBI Taxonomy" id="5210"/>
    <lineage>
        <taxon>Eukaryota</taxon>
        <taxon>Fungi</taxon>
        <taxon>Dikarya</taxon>
        <taxon>Basidiomycota</taxon>
        <taxon>Agaricomycotina</taxon>
        <taxon>Tremellomycetes</taxon>
        <taxon>Filobasidiales</taxon>
        <taxon>Filobasidiaceae</taxon>
        <taxon>Filobasidium</taxon>
    </lineage>
</organism>
<evidence type="ECO:0000313" key="4">
    <source>
        <dbReference type="Proteomes" id="UP000812966"/>
    </source>
</evidence>
<dbReference type="PANTHER" id="PTHR11081">
    <property type="entry name" value="FLAP ENDONUCLEASE FAMILY MEMBER"/>
    <property type="match status" value="1"/>
</dbReference>